<organism evidence="1 2">
    <name type="scientific">Pedobacter heparinus (strain ATCC 13125 / DSM 2366 / CIP 104194 / JCM 7457 / NBRC 12017 / NCIMB 9290 / NRRL B-14731 / HIM 762-3)</name>
    <dbReference type="NCBI Taxonomy" id="485917"/>
    <lineage>
        <taxon>Bacteria</taxon>
        <taxon>Pseudomonadati</taxon>
        <taxon>Bacteroidota</taxon>
        <taxon>Sphingobacteriia</taxon>
        <taxon>Sphingobacteriales</taxon>
        <taxon>Sphingobacteriaceae</taxon>
        <taxon>Pedobacter</taxon>
    </lineage>
</organism>
<dbReference type="Gene3D" id="1.10.150.520">
    <property type="match status" value="1"/>
</dbReference>
<dbReference type="InterPro" id="IPR036412">
    <property type="entry name" value="HAD-like_sf"/>
</dbReference>
<dbReference type="eggNOG" id="COG3384">
    <property type="taxonomic scope" value="Bacteria"/>
</dbReference>
<proteinExistence type="predicted"/>
<evidence type="ECO:0008006" key="3">
    <source>
        <dbReference type="Google" id="ProtNLM"/>
    </source>
</evidence>
<dbReference type="STRING" id="485917.Phep_3010"/>
<dbReference type="RefSeq" id="WP_015808817.1">
    <property type="nucleotide sequence ID" value="NC_013061.1"/>
</dbReference>
<dbReference type="HOGENOM" id="CLU_1365241_0_0_10"/>
<dbReference type="InterPro" id="IPR023214">
    <property type="entry name" value="HAD_sf"/>
</dbReference>
<dbReference type="OrthoDB" id="791795at2"/>
<dbReference type="AlphaFoldDB" id="C6Y2J8"/>
<keyword evidence="2" id="KW-1185">Reference proteome</keyword>
<evidence type="ECO:0000313" key="1">
    <source>
        <dbReference type="EMBL" id="ACU05208.1"/>
    </source>
</evidence>
<gene>
    <name evidence="1" type="ordered locus">Phep_3010</name>
</gene>
<dbReference type="KEGG" id="phe:Phep_3010"/>
<sequence>MALEKYLKEKETFIFELDDVIYPEKDYLLQVYYLFAQFMEYGEQLSAVDVLKFMQDTYLEEGAVDLFAKTAGKFNIPDKYQVNFDMLLMSVRLPLKLLVYNEVLRFLQEIVVERKQIFLLVQGSPVMQLNKIKQIEWNGLEKYLTVYFTEELNEEPDRLEFILEKHQIDKETVVLIGKSEFSKTAASNVKICYLPVEELLIS</sequence>
<dbReference type="EMBL" id="CP001681">
    <property type="protein sequence ID" value="ACU05208.1"/>
    <property type="molecule type" value="Genomic_DNA"/>
</dbReference>
<dbReference type="Gene3D" id="3.40.50.1000">
    <property type="entry name" value="HAD superfamily/HAD-like"/>
    <property type="match status" value="1"/>
</dbReference>
<dbReference type="SUPFAM" id="SSF56784">
    <property type="entry name" value="HAD-like"/>
    <property type="match status" value="1"/>
</dbReference>
<accession>C6Y2J8</accession>
<name>C6Y2J8_PEDHD</name>
<reference evidence="1 2" key="1">
    <citation type="journal article" date="2009" name="Stand. Genomic Sci.">
        <title>Complete genome sequence of Pedobacter heparinus type strain (HIM 762-3).</title>
        <authorList>
            <person name="Han C."/>
            <person name="Spring S."/>
            <person name="Lapidus A."/>
            <person name="Del Rio T.G."/>
            <person name="Tice H."/>
            <person name="Copeland A."/>
            <person name="Cheng J.F."/>
            <person name="Lucas S."/>
            <person name="Chen F."/>
            <person name="Nolan M."/>
            <person name="Bruce D."/>
            <person name="Goodwin L."/>
            <person name="Pitluck S."/>
            <person name="Ivanova N."/>
            <person name="Mavromatis K."/>
            <person name="Mikhailova N."/>
            <person name="Pati A."/>
            <person name="Chen A."/>
            <person name="Palaniappan K."/>
            <person name="Land M."/>
            <person name="Hauser L."/>
            <person name="Chang Y.J."/>
            <person name="Jeffries C.C."/>
            <person name="Saunders E."/>
            <person name="Chertkov O."/>
            <person name="Brettin T."/>
            <person name="Goker M."/>
            <person name="Rohde M."/>
            <person name="Bristow J."/>
            <person name="Eisen J.A."/>
            <person name="Markowitz V."/>
            <person name="Hugenholtz P."/>
            <person name="Kyrpides N.C."/>
            <person name="Klenk H.P."/>
            <person name="Detter J.C."/>
        </authorList>
    </citation>
    <scope>NUCLEOTIDE SEQUENCE [LARGE SCALE GENOMIC DNA]</scope>
    <source>
        <strain evidence="2">ATCC 13125 / DSM 2366 / CIP 104194 / JCM 7457 / NBRC 12017 / NCIMB 9290 / NRRL B-14731 / HIM 762-3</strain>
    </source>
</reference>
<dbReference type="Proteomes" id="UP000000852">
    <property type="component" value="Chromosome"/>
</dbReference>
<protein>
    <recommendedName>
        <fullName evidence="3">Haloacid dehalogenase domain protein hydrolase</fullName>
    </recommendedName>
</protein>
<dbReference type="InterPro" id="IPR041492">
    <property type="entry name" value="HAD_2"/>
</dbReference>
<evidence type="ECO:0000313" key="2">
    <source>
        <dbReference type="Proteomes" id="UP000000852"/>
    </source>
</evidence>
<dbReference type="Pfam" id="PF13419">
    <property type="entry name" value="HAD_2"/>
    <property type="match status" value="1"/>
</dbReference>